<dbReference type="Proteomes" id="UP000830434">
    <property type="component" value="Chromosome"/>
</dbReference>
<gene>
    <name evidence="9" type="ORF">M0R88_10385</name>
</gene>
<dbReference type="AlphaFoldDB" id="A0A8U0ID09"/>
<evidence type="ECO:0000313" key="10">
    <source>
        <dbReference type="Proteomes" id="UP000830434"/>
    </source>
</evidence>
<evidence type="ECO:0000313" key="9">
    <source>
        <dbReference type="EMBL" id="UPV98936.1"/>
    </source>
</evidence>
<evidence type="ECO:0000256" key="4">
    <source>
        <dbReference type="ARBA" id="ARBA00022989"/>
    </source>
</evidence>
<name>A0A8U0ID09_9EURY</name>
<feature type="domain" description="MacB-like periplasmic core" evidence="8">
    <location>
        <begin position="25"/>
        <end position="257"/>
    </location>
</feature>
<dbReference type="KEGG" id="haxz:M0R88_10385"/>
<evidence type="ECO:0000256" key="1">
    <source>
        <dbReference type="ARBA" id="ARBA00004651"/>
    </source>
</evidence>
<feature type="transmembrane region" description="Helical" evidence="6">
    <location>
        <begin position="377"/>
        <end position="399"/>
    </location>
</feature>
<dbReference type="EMBL" id="CP096658">
    <property type="protein sequence ID" value="UPV98936.1"/>
    <property type="molecule type" value="Genomic_DNA"/>
</dbReference>
<dbReference type="InterPro" id="IPR051447">
    <property type="entry name" value="Lipoprotein-release_system"/>
</dbReference>
<evidence type="ECO:0000256" key="6">
    <source>
        <dbReference type="SAM" id="Phobius"/>
    </source>
</evidence>
<feature type="transmembrane region" description="Helical" evidence="6">
    <location>
        <begin position="280"/>
        <end position="309"/>
    </location>
</feature>
<keyword evidence="2" id="KW-1003">Cell membrane</keyword>
<dbReference type="Pfam" id="PF12704">
    <property type="entry name" value="MacB_PCD"/>
    <property type="match status" value="1"/>
</dbReference>
<keyword evidence="5 6" id="KW-0472">Membrane</keyword>
<keyword evidence="4 6" id="KW-1133">Transmembrane helix</keyword>
<protein>
    <submittedName>
        <fullName evidence="9">ABC transporter permease</fullName>
    </submittedName>
</protein>
<sequence length="412" mass="42743">MRPLTKLRAVLGITVAQLTHERTRTVLAIFGIALAVLSTTLLASVGYGVVETGQQKFDASGRDLWITGGPVQLAPGSVGGFENTLTNAHGIARNLTAREDIRTAEPMAFQTVYVGTNPDDLQTIVGVGVRGTGSSGSAQITRGAGFTGPDRHYAGGSYDGKMTREILIGPRTANLLNVSVGDTIHVGGTVVSARQNEFTVIGISPTFSRFLGTPSVTLRLSELQELTGTTQTDPATMITIDLRSGVDTAAIEQELQQKYPQYDVRTNREQLQSILADKAVVLASGLVLVILAVLAGVALTANLLALLVYQQRQQLAAAKALGISSSVLIGTAASQGLLLGLLGGAVGLGITPFAGAGLNMVAARLVGFEGLVQTPDLVFGIGAVVAVGIGMIGSLVAGWRVGRVQPLTHLES</sequence>
<accession>A0A8U0ID09</accession>
<keyword evidence="10" id="KW-1185">Reference proteome</keyword>
<organism evidence="9 10">
    <name type="scientific">Halorussus gelatinilyticus</name>
    <dbReference type="NCBI Taxonomy" id="2937524"/>
    <lineage>
        <taxon>Archaea</taxon>
        <taxon>Methanobacteriati</taxon>
        <taxon>Methanobacteriota</taxon>
        <taxon>Stenosarchaea group</taxon>
        <taxon>Halobacteria</taxon>
        <taxon>Halobacteriales</taxon>
        <taxon>Haladaptataceae</taxon>
        <taxon>Halorussus</taxon>
    </lineage>
</organism>
<feature type="transmembrane region" description="Helical" evidence="6">
    <location>
        <begin position="26"/>
        <end position="50"/>
    </location>
</feature>
<dbReference type="GeneID" id="72190266"/>
<evidence type="ECO:0000256" key="5">
    <source>
        <dbReference type="ARBA" id="ARBA00023136"/>
    </source>
</evidence>
<reference evidence="9" key="1">
    <citation type="submission" date="2022-04" db="EMBL/GenBank/DDBJ databases">
        <title>Diverse halophilic archaea isolated from saline environments.</title>
        <authorList>
            <person name="Cui H.-L."/>
        </authorList>
    </citation>
    <scope>NUCLEOTIDE SEQUENCE</scope>
    <source>
        <strain evidence="9">XZYJT40</strain>
    </source>
</reference>
<dbReference type="InterPro" id="IPR003838">
    <property type="entry name" value="ABC3_permease_C"/>
</dbReference>
<evidence type="ECO:0000256" key="3">
    <source>
        <dbReference type="ARBA" id="ARBA00022692"/>
    </source>
</evidence>
<dbReference type="GO" id="GO:0044874">
    <property type="term" value="P:lipoprotein localization to outer membrane"/>
    <property type="evidence" value="ECO:0007669"/>
    <property type="project" value="TreeGrafter"/>
</dbReference>
<dbReference type="RefSeq" id="WP_248653440.1">
    <property type="nucleotide sequence ID" value="NZ_CP096658.1"/>
</dbReference>
<dbReference type="Pfam" id="PF02687">
    <property type="entry name" value="FtsX"/>
    <property type="match status" value="1"/>
</dbReference>
<evidence type="ECO:0000259" key="7">
    <source>
        <dbReference type="Pfam" id="PF02687"/>
    </source>
</evidence>
<comment type="subcellular location">
    <subcellularLocation>
        <location evidence="1">Cell membrane</location>
        <topology evidence="1">Multi-pass membrane protein</topology>
    </subcellularLocation>
</comment>
<dbReference type="GO" id="GO:0098797">
    <property type="term" value="C:plasma membrane protein complex"/>
    <property type="evidence" value="ECO:0007669"/>
    <property type="project" value="TreeGrafter"/>
</dbReference>
<evidence type="ECO:0000259" key="8">
    <source>
        <dbReference type="Pfam" id="PF12704"/>
    </source>
</evidence>
<dbReference type="InterPro" id="IPR025857">
    <property type="entry name" value="MacB_PCD"/>
</dbReference>
<proteinExistence type="predicted"/>
<feature type="transmembrane region" description="Helical" evidence="6">
    <location>
        <begin position="321"/>
        <end position="350"/>
    </location>
</feature>
<keyword evidence="3 6" id="KW-0812">Transmembrane</keyword>
<dbReference type="PANTHER" id="PTHR30489:SF0">
    <property type="entry name" value="LIPOPROTEIN-RELEASING SYSTEM TRANSMEMBRANE PROTEIN LOLE"/>
    <property type="match status" value="1"/>
</dbReference>
<feature type="domain" description="ABC3 transporter permease C-terminal" evidence="7">
    <location>
        <begin position="287"/>
        <end position="406"/>
    </location>
</feature>
<dbReference type="PANTHER" id="PTHR30489">
    <property type="entry name" value="LIPOPROTEIN-RELEASING SYSTEM TRANSMEMBRANE PROTEIN LOLE"/>
    <property type="match status" value="1"/>
</dbReference>
<evidence type="ECO:0000256" key="2">
    <source>
        <dbReference type="ARBA" id="ARBA00022475"/>
    </source>
</evidence>